<organism evidence="2">
    <name type="scientific">bioreactor metagenome</name>
    <dbReference type="NCBI Taxonomy" id="1076179"/>
    <lineage>
        <taxon>unclassified sequences</taxon>
        <taxon>metagenomes</taxon>
        <taxon>ecological metagenomes</taxon>
    </lineage>
</organism>
<accession>A0A645JP67</accession>
<dbReference type="EMBL" id="VSSQ01137923">
    <property type="protein sequence ID" value="MPN61383.1"/>
    <property type="molecule type" value="Genomic_DNA"/>
</dbReference>
<keyword evidence="2" id="KW-0436">Ligase</keyword>
<dbReference type="InterPro" id="IPR036690">
    <property type="entry name" value="Fdx_antiC-bd_sf"/>
</dbReference>
<dbReference type="SUPFAM" id="SSF54991">
    <property type="entry name" value="Anticodon-binding domain of PheRS"/>
    <property type="match status" value="1"/>
</dbReference>
<evidence type="ECO:0000313" key="2">
    <source>
        <dbReference type="EMBL" id="MPN61383.1"/>
    </source>
</evidence>
<proteinExistence type="predicted"/>
<comment type="caution">
    <text evidence="2">The sequence shown here is derived from an EMBL/GenBank/DDBJ whole genome shotgun (WGS) entry which is preliminary data.</text>
</comment>
<dbReference type="GO" id="GO:0004826">
    <property type="term" value="F:phenylalanine-tRNA ligase activity"/>
    <property type="evidence" value="ECO:0007669"/>
    <property type="project" value="UniProtKB-EC"/>
</dbReference>
<dbReference type="SMART" id="SM00896">
    <property type="entry name" value="FDX-ACB"/>
    <property type="match status" value="1"/>
</dbReference>
<dbReference type="EC" id="6.1.1.20" evidence="2"/>
<dbReference type="Pfam" id="PF03147">
    <property type="entry name" value="FDX-ACB"/>
    <property type="match status" value="1"/>
</dbReference>
<dbReference type="InterPro" id="IPR005121">
    <property type="entry name" value="Fdx_antiC-bd"/>
</dbReference>
<sequence>MAQAIYQAPVKVLVENVELFDVYRGKGIPAGKKSMAYSFTLRAEERTLTDEDISTAMDTLVTFLKERLGAELRA</sequence>
<feature type="domain" description="FDX-ACB" evidence="1">
    <location>
        <begin position="1"/>
        <end position="73"/>
    </location>
</feature>
<dbReference type="Gene3D" id="3.30.70.380">
    <property type="entry name" value="Ferrodoxin-fold anticodon-binding domain"/>
    <property type="match status" value="1"/>
</dbReference>
<dbReference type="AlphaFoldDB" id="A0A645JP67"/>
<reference evidence="2" key="1">
    <citation type="submission" date="2019-08" db="EMBL/GenBank/DDBJ databases">
        <authorList>
            <person name="Kucharzyk K."/>
            <person name="Murdoch R.W."/>
            <person name="Higgins S."/>
            <person name="Loffler F."/>
        </authorList>
    </citation>
    <scope>NUCLEOTIDE SEQUENCE</scope>
</reference>
<name>A0A645JP67_9ZZZZ</name>
<protein>
    <submittedName>
        <fullName evidence="2">Phenylalanine--tRNA ligase beta subunit</fullName>
        <ecNumber evidence="2">6.1.1.20</ecNumber>
    </submittedName>
</protein>
<gene>
    <name evidence="2" type="primary">pheT_65</name>
    <name evidence="2" type="ORF">SDC9_209120</name>
</gene>
<dbReference type="PROSITE" id="PS51447">
    <property type="entry name" value="FDX_ACB"/>
    <property type="match status" value="1"/>
</dbReference>
<evidence type="ECO:0000259" key="1">
    <source>
        <dbReference type="PROSITE" id="PS51447"/>
    </source>
</evidence>